<reference evidence="6" key="1">
    <citation type="submission" date="2022-01" db="EMBL/GenBank/DDBJ databases">
        <authorList>
            <person name="King R."/>
        </authorList>
    </citation>
    <scope>NUCLEOTIDE SEQUENCE</scope>
</reference>
<evidence type="ECO:0000313" key="7">
    <source>
        <dbReference type="Proteomes" id="UP001153712"/>
    </source>
</evidence>
<dbReference type="GO" id="GO:0005737">
    <property type="term" value="C:cytoplasm"/>
    <property type="evidence" value="ECO:0007669"/>
    <property type="project" value="TreeGrafter"/>
</dbReference>
<organism evidence="6 7">
    <name type="scientific">Phyllotreta striolata</name>
    <name type="common">Striped flea beetle</name>
    <name type="synonym">Crioceris striolata</name>
    <dbReference type="NCBI Taxonomy" id="444603"/>
    <lineage>
        <taxon>Eukaryota</taxon>
        <taxon>Metazoa</taxon>
        <taxon>Ecdysozoa</taxon>
        <taxon>Arthropoda</taxon>
        <taxon>Hexapoda</taxon>
        <taxon>Insecta</taxon>
        <taxon>Pterygota</taxon>
        <taxon>Neoptera</taxon>
        <taxon>Endopterygota</taxon>
        <taxon>Coleoptera</taxon>
        <taxon>Polyphaga</taxon>
        <taxon>Cucujiformia</taxon>
        <taxon>Chrysomeloidea</taxon>
        <taxon>Chrysomelidae</taxon>
        <taxon>Galerucinae</taxon>
        <taxon>Alticini</taxon>
        <taxon>Phyllotreta</taxon>
    </lineage>
</organism>
<keyword evidence="3" id="KW-0132">Cell division</keyword>
<protein>
    <recommendedName>
        <fullName evidence="2">Protein aurora borealis</fullName>
    </recommendedName>
</protein>
<accession>A0A9N9XJF4</accession>
<gene>
    <name evidence="6" type="ORF">PHYEVI_LOCUS2666</name>
</gene>
<dbReference type="GO" id="GO:0019901">
    <property type="term" value="F:protein kinase binding"/>
    <property type="evidence" value="ECO:0007669"/>
    <property type="project" value="TreeGrafter"/>
</dbReference>
<dbReference type="AlphaFoldDB" id="A0A9N9XJF4"/>
<dbReference type="OrthoDB" id="10020858at2759"/>
<evidence type="ECO:0000256" key="2">
    <source>
        <dbReference type="ARBA" id="ARBA00020055"/>
    </source>
</evidence>
<dbReference type="GO" id="GO:0051301">
    <property type="term" value="P:cell division"/>
    <property type="evidence" value="ECO:0007669"/>
    <property type="project" value="UniProtKB-KW"/>
</dbReference>
<evidence type="ECO:0000313" key="6">
    <source>
        <dbReference type="EMBL" id="CAG9856240.1"/>
    </source>
</evidence>
<dbReference type="GO" id="GO:0005634">
    <property type="term" value="C:nucleus"/>
    <property type="evidence" value="ECO:0007669"/>
    <property type="project" value="TreeGrafter"/>
</dbReference>
<keyword evidence="5" id="KW-0131">Cell cycle</keyword>
<comment type="similarity">
    <text evidence="1">Belongs to the BORA family.</text>
</comment>
<dbReference type="GO" id="GO:0007088">
    <property type="term" value="P:regulation of mitotic nuclear division"/>
    <property type="evidence" value="ECO:0007669"/>
    <property type="project" value="TreeGrafter"/>
</dbReference>
<dbReference type="InterPro" id="IPR023252">
    <property type="entry name" value="Aurora_borealis_protein"/>
</dbReference>
<dbReference type="Proteomes" id="UP001153712">
    <property type="component" value="Chromosome 12"/>
</dbReference>
<keyword evidence="4" id="KW-0498">Mitosis</keyword>
<dbReference type="PANTHER" id="PTHR14728:SF2">
    <property type="entry name" value="PROTEIN AURORA BOREALIS"/>
    <property type="match status" value="1"/>
</dbReference>
<evidence type="ECO:0000256" key="4">
    <source>
        <dbReference type="ARBA" id="ARBA00022776"/>
    </source>
</evidence>
<sequence length="447" mass="50154">MDFKCINDKNKTPQSKTSMFSSTAKCERFFNLPSDVSTPPSRFSKIMNPFENRLDRLHLPIYYSPSVFTIQSTPKSNEKFKWTIDEISVLKPANVDEETVSQHVVEDPHVESLAQQKVQAYFSEKVIVPSPITNVVRIPLVRNSPSELVESPKQTKEYSDGCTQTMLSLPPVLPAHVEEILRPYLRPHEDNVPGQMDINADMKNSTLYRNLFKPCDSVVSMIDESYHEKSLPNVSLSPLQSPVELKGRHSLHIATPELHDCSLSPIEEGKTSTSLPRESKSAVRLDFSSKMNVDVSMAVPDINELPNRSEIFETSCYQQPLEQLSDASINWDMENECVSLISPDNSMNMDMSNSNTPHSRLFTSQRKRLSRSFKNEEDETKEGQNSFENALKQDFGIAMLEGATDCAETDAIKSWACACACDVDGACRGSKVFAFCLEESNGCLSLL</sequence>
<dbReference type="EMBL" id="OU900105">
    <property type="protein sequence ID" value="CAG9856240.1"/>
    <property type="molecule type" value="Genomic_DNA"/>
</dbReference>
<dbReference type="Pfam" id="PF15280">
    <property type="entry name" value="BORA_N"/>
    <property type="match status" value="1"/>
</dbReference>
<evidence type="ECO:0000256" key="1">
    <source>
        <dbReference type="ARBA" id="ARBA00010963"/>
    </source>
</evidence>
<evidence type="ECO:0000256" key="3">
    <source>
        <dbReference type="ARBA" id="ARBA00022618"/>
    </source>
</evidence>
<proteinExistence type="inferred from homology"/>
<keyword evidence="7" id="KW-1185">Reference proteome</keyword>
<dbReference type="PANTHER" id="PTHR14728">
    <property type="entry name" value="PROTEIN AURORA BOREALIS"/>
    <property type="match status" value="1"/>
</dbReference>
<dbReference type="GO" id="GO:0060236">
    <property type="term" value="P:regulation of mitotic spindle organization"/>
    <property type="evidence" value="ECO:0007669"/>
    <property type="project" value="TreeGrafter"/>
</dbReference>
<name>A0A9N9XJF4_PHYSR</name>
<dbReference type="PRINTS" id="PR02038">
    <property type="entry name" value="AURORABORA"/>
</dbReference>
<evidence type="ECO:0000256" key="5">
    <source>
        <dbReference type="ARBA" id="ARBA00023306"/>
    </source>
</evidence>